<dbReference type="AlphaFoldDB" id="A0A0L0H6C0"/>
<feature type="region of interest" description="Disordered" evidence="1">
    <location>
        <begin position="707"/>
        <end position="753"/>
    </location>
</feature>
<feature type="region of interest" description="Disordered" evidence="1">
    <location>
        <begin position="257"/>
        <end position="314"/>
    </location>
</feature>
<feature type="compositionally biased region" description="Polar residues" evidence="1">
    <location>
        <begin position="854"/>
        <end position="875"/>
    </location>
</feature>
<keyword evidence="3" id="KW-1185">Reference proteome</keyword>
<feature type="region of interest" description="Disordered" evidence="1">
    <location>
        <begin position="593"/>
        <end position="667"/>
    </location>
</feature>
<dbReference type="OMA" id="WWEVREV"/>
<reference evidence="2 3" key="1">
    <citation type="submission" date="2009-08" db="EMBL/GenBank/DDBJ databases">
        <title>The Genome Sequence of Spizellomyces punctatus strain DAOM BR117.</title>
        <authorList>
            <consortium name="The Broad Institute Genome Sequencing Platform"/>
            <person name="Russ C."/>
            <person name="Cuomo C."/>
            <person name="Shea T."/>
            <person name="Young S.K."/>
            <person name="Zeng Q."/>
            <person name="Koehrsen M."/>
            <person name="Haas B."/>
            <person name="Borodovsky M."/>
            <person name="Guigo R."/>
            <person name="Alvarado L."/>
            <person name="Berlin A."/>
            <person name="Bochicchio J."/>
            <person name="Borenstein D."/>
            <person name="Chapman S."/>
            <person name="Chen Z."/>
            <person name="Engels R."/>
            <person name="Freedman E."/>
            <person name="Gellesch M."/>
            <person name="Goldberg J."/>
            <person name="Griggs A."/>
            <person name="Gujja S."/>
            <person name="Heiman D."/>
            <person name="Hepburn T."/>
            <person name="Howarth C."/>
            <person name="Jen D."/>
            <person name="Larson L."/>
            <person name="Lewis B."/>
            <person name="Mehta T."/>
            <person name="Park D."/>
            <person name="Pearson M."/>
            <person name="Roberts A."/>
            <person name="Saif S."/>
            <person name="Shenoy N."/>
            <person name="Sisk P."/>
            <person name="Stolte C."/>
            <person name="Sykes S."/>
            <person name="Thomson T."/>
            <person name="Walk T."/>
            <person name="White J."/>
            <person name="Yandava C."/>
            <person name="Burger G."/>
            <person name="Gray M.W."/>
            <person name="Holland P.W.H."/>
            <person name="King N."/>
            <person name="Lang F.B.F."/>
            <person name="Roger A.J."/>
            <person name="Ruiz-Trillo I."/>
            <person name="Lander E."/>
            <person name="Nusbaum C."/>
        </authorList>
    </citation>
    <scope>NUCLEOTIDE SEQUENCE [LARGE SCALE GENOMIC DNA]</scope>
    <source>
        <strain evidence="2 3">DAOM BR117</strain>
    </source>
</reference>
<feature type="compositionally biased region" description="Basic and acidic residues" evidence="1">
    <location>
        <begin position="487"/>
        <end position="499"/>
    </location>
</feature>
<proteinExistence type="predicted"/>
<feature type="compositionally biased region" description="Low complexity" evidence="1">
    <location>
        <begin position="642"/>
        <end position="651"/>
    </location>
</feature>
<evidence type="ECO:0000256" key="1">
    <source>
        <dbReference type="SAM" id="MobiDB-lite"/>
    </source>
</evidence>
<name>A0A0L0H6C0_SPIPD</name>
<dbReference type="VEuPathDB" id="FungiDB:SPPG_08107"/>
<feature type="compositionally biased region" description="Basic and acidic residues" evidence="1">
    <location>
        <begin position="728"/>
        <end position="737"/>
    </location>
</feature>
<feature type="compositionally biased region" description="Polar residues" evidence="1">
    <location>
        <begin position="898"/>
        <end position="912"/>
    </location>
</feature>
<evidence type="ECO:0000313" key="2">
    <source>
        <dbReference type="EMBL" id="KNC96519.1"/>
    </source>
</evidence>
<protein>
    <submittedName>
        <fullName evidence="2">Uncharacterized protein</fullName>
    </submittedName>
</protein>
<dbReference type="GeneID" id="27691284"/>
<feature type="compositionally biased region" description="Acidic residues" evidence="1">
    <location>
        <begin position="142"/>
        <end position="166"/>
    </location>
</feature>
<dbReference type="InParanoid" id="A0A0L0H6C0"/>
<dbReference type="RefSeq" id="XP_016604559.1">
    <property type="nucleotide sequence ID" value="XM_016756262.1"/>
</dbReference>
<accession>A0A0L0H6C0</accession>
<dbReference type="Proteomes" id="UP000053201">
    <property type="component" value="Unassembled WGS sequence"/>
</dbReference>
<dbReference type="EMBL" id="KQ257468">
    <property type="protein sequence ID" value="KNC96519.1"/>
    <property type="molecule type" value="Genomic_DNA"/>
</dbReference>
<dbReference type="OrthoDB" id="9451547at2759"/>
<feature type="region of interest" description="Disordered" evidence="1">
    <location>
        <begin position="783"/>
        <end position="932"/>
    </location>
</feature>
<feature type="compositionally biased region" description="Polar residues" evidence="1">
    <location>
        <begin position="718"/>
        <end position="727"/>
    </location>
</feature>
<feature type="compositionally biased region" description="Low complexity" evidence="1">
    <location>
        <begin position="598"/>
        <end position="609"/>
    </location>
</feature>
<organism evidence="2 3">
    <name type="scientific">Spizellomyces punctatus (strain DAOM BR117)</name>
    <dbReference type="NCBI Taxonomy" id="645134"/>
    <lineage>
        <taxon>Eukaryota</taxon>
        <taxon>Fungi</taxon>
        <taxon>Fungi incertae sedis</taxon>
        <taxon>Chytridiomycota</taxon>
        <taxon>Chytridiomycota incertae sedis</taxon>
        <taxon>Chytridiomycetes</taxon>
        <taxon>Spizellomycetales</taxon>
        <taxon>Spizellomycetaceae</taxon>
        <taxon>Spizellomyces</taxon>
    </lineage>
</organism>
<feature type="compositionally biased region" description="Polar residues" evidence="1">
    <location>
        <begin position="294"/>
        <end position="303"/>
    </location>
</feature>
<evidence type="ECO:0000313" key="3">
    <source>
        <dbReference type="Proteomes" id="UP000053201"/>
    </source>
</evidence>
<feature type="compositionally biased region" description="Low complexity" evidence="1">
    <location>
        <begin position="105"/>
        <end position="121"/>
    </location>
</feature>
<feature type="region of interest" description="Disordered" evidence="1">
    <location>
        <begin position="487"/>
        <end position="526"/>
    </location>
</feature>
<gene>
    <name evidence="2" type="ORF">SPPG_08107</name>
</gene>
<feature type="compositionally biased region" description="Basic and acidic residues" evidence="1">
    <location>
        <begin position="167"/>
        <end position="185"/>
    </location>
</feature>
<feature type="compositionally biased region" description="Polar residues" evidence="1">
    <location>
        <begin position="798"/>
        <end position="815"/>
    </location>
</feature>
<feature type="region of interest" description="Disordered" evidence="1">
    <location>
        <begin position="89"/>
        <end position="122"/>
    </location>
</feature>
<feature type="region of interest" description="Disordered" evidence="1">
    <location>
        <begin position="140"/>
        <end position="188"/>
    </location>
</feature>
<feature type="compositionally biased region" description="Basic and acidic residues" evidence="1">
    <location>
        <begin position="626"/>
        <end position="641"/>
    </location>
</feature>
<sequence>MKLSRYGINPLLPYQPVTATDVVFLNLRGVHFRVSSAVLGLFPDSVLMNMFPTGIIPFFSVVSGREATATVPGVRMGAAAAAAAAITQAMESRRMSDPNPQPTGRKSSSAAQDSARRASFAGGNTLSKSTALSWQKYYNSESGEDAEPEDDMESLSETSSDDDGEEFDNRESEKSEKTTPFRPAEDSLQMDLTGVEQHKICHINFDPKLFQFLLDYFRQILNSNHDAMVAAHEEMHRQQEEQQKIAEAAVPPVSLDKVEEENSAPHESAKIDTAPEQNPDTKPEVNQDDEESKSAASSPTSVEGNMDGKVNGKWHGIRRPSSFNIFRRMSGLKFSIVTFFSGHEQSPSALGPQPTPSVGEPPVHLNRPIRSIIVLREELEYFPIPKWVDAGMEAGSKVESVWEAFKSRLRRSFSKASAKVALNDNSNDSLQKFREGVEMDEMRGAVTNDAFGREVKEVKIFCAERLVKERVVARKYAEESIEIFEKGEKERPGGTERYRGSRGSGSRPSVDETEKNASQSQGLTERERVVCEMDEQILKGQLISALGLFSADFKHDQTEWDFREIEAGKCRVSSVSMLKMRELQDIQRAVDAAAATMESSKPSPESSTSQAEPGILEESSAGRESGAGRRASDVQAGKDKSSASNAQNASSLVTQVSDAGAPPSVSSHHLNQHLLMKRPVRKCWWEVMTIRMDTNWLERRRSSLAAEEAQKASKENLAPSTTSVSNERQSEEGKEGRAPATTAANDGNGGSNREEVQADVVNETTDASTTPVKPYIVDIPAESNTSVPASSDAPPAQLEQSAPESSSLLANNSTADADPGNDAPNGASRPEGVEETSSSLPDPAPKPVLPTMDASDTSGHTFSPASPKVPSTGTIEQKEAVPHAPPNHEANENVERVSITSSNVPQSSSGTETGARVRVPPEIPLPPSPTNLSRPASTLIKVQPVDIRLWVRRTWTIEFCSM</sequence>